<feature type="region of interest" description="Disordered" evidence="2">
    <location>
        <begin position="331"/>
        <end position="362"/>
    </location>
</feature>
<accession>A0A3D8I9W3</accession>
<protein>
    <recommendedName>
        <fullName evidence="5">Glycoside hydrolase family 19 catalytic domain-containing protein</fullName>
    </recommendedName>
</protein>
<gene>
    <name evidence="3" type="ORF">CQA53_09740</name>
</gene>
<feature type="region of interest" description="Disordered" evidence="2">
    <location>
        <begin position="215"/>
        <end position="252"/>
    </location>
</feature>
<dbReference type="AlphaFoldDB" id="A0A3D8I9W3"/>
<dbReference type="InterPro" id="IPR023346">
    <property type="entry name" value="Lysozyme-like_dom_sf"/>
</dbReference>
<evidence type="ECO:0000313" key="3">
    <source>
        <dbReference type="EMBL" id="RDU61825.1"/>
    </source>
</evidence>
<organism evidence="3 4">
    <name type="scientific">Helicobacter didelphidarum</name>
    <dbReference type="NCBI Taxonomy" id="2040648"/>
    <lineage>
        <taxon>Bacteria</taxon>
        <taxon>Pseudomonadati</taxon>
        <taxon>Campylobacterota</taxon>
        <taxon>Epsilonproteobacteria</taxon>
        <taxon>Campylobacterales</taxon>
        <taxon>Helicobacteraceae</taxon>
        <taxon>Helicobacter</taxon>
    </lineage>
</organism>
<feature type="compositionally biased region" description="Basic and acidic residues" evidence="2">
    <location>
        <begin position="215"/>
        <end position="225"/>
    </location>
</feature>
<feature type="coiled-coil region" evidence="1">
    <location>
        <begin position="304"/>
        <end position="331"/>
    </location>
</feature>
<dbReference type="Proteomes" id="UP000256379">
    <property type="component" value="Unassembled WGS sequence"/>
</dbReference>
<evidence type="ECO:0000313" key="4">
    <source>
        <dbReference type="Proteomes" id="UP000256379"/>
    </source>
</evidence>
<evidence type="ECO:0008006" key="5">
    <source>
        <dbReference type="Google" id="ProtNLM"/>
    </source>
</evidence>
<feature type="non-terminal residue" evidence="3">
    <location>
        <position position="1"/>
    </location>
</feature>
<keyword evidence="4" id="KW-1185">Reference proteome</keyword>
<reference evidence="3 4" key="1">
    <citation type="submission" date="2018-04" db="EMBL/GenBank/DDBJ databases">
        <title>Novel Campyloabacter and Helicobacter Species and Strains.</title>
        <authorList>
            <person name="Mannion A.J."/>
            <person name="Shen Z."/>
            <person name="Fox J.G."/>
        </authorList>
    </citation>
    <scope>NUCLEOTIDE SEQUENCE [LARGE SCALE GENOMIC DNA]</scope>
    <source>
        <strain evidence="3 4">MIT 17-337</strain>
    </source>
</reference>
<feature type="compositionally biased region" description="Low complexity" evidence="2">
    <location>
        <begin position="226"/>
        <end position="252"/>
    </location>
</feature>
<comment type="caution">
    <text evidence="3">The sequence shown here is derived from an EMBL/GenBank/DDBJ whole genome shotgun (WGS) entry which is preliminary data.</text>
</comment>
<sequence length="767" mass="88312">QTNPNQSSNTNNQDSNPPPQIIFLEVNLTQANANDEGKAPDINWSYIVKHRNEPLPPPSKAKKLEGITSHSNNNRIISFDIHSKFTYPTEETTDYLKEHHQLIIFAHKESSNNTKPPESTEKPSYKTNFGIPYATLYILNKALLHISYTHITTILKEKEYNMDFAITNNIMDYLINHFDDDTALYEIECIKDNDDKLTHIQITNKASNKTFEIHKQSKNTDEERQQAQSNTQTITTTTQSNQTTTPQNNNTTQTNTAYKLYINDEYQFDTLRAVLGLNIIDKLEVYISLQYKITLDMLREVFEITEKTKDYGNKERILKEMEQELNRLVENTSNNPNNAHNSSNANNPTQPNNIHTTTNNTTPLFKQPKYVTYKLNTRERLEHFFAQCVAEVGEDFKLGENLNYSAAILIKKFRYYKATFKENLNPYSIEVTSNKDRIKEALSDGRVTKIADYNVRDILSKNGDTTADNAIKLLIQEDYINDWLDTTNSAISQVANITEIIKNMTDTEKTNKTTKKPFTDDELKNLIKDYTPIELIESIAFYRKDVVNIKLAFAHGKVSVDKGKQYEIPFSSESNKAFTIITQAVFNKIVSDRKDKTPNQIEIGNKVYARDGKGNNNAPYNANLKGQIQDGYKYKGKGLIHLTFKNNYILASNIAKTNNWVSESNYFVKNPNIIRNNGKYALMSAACFWSNETHKQSGNNHYNANFQNKHCYDIADSKIGTDDDRVNAITYVVNRHTDSYKKRRDIYQRIKKDNIFKDFPSKINHKL</sequence>
<proteinExistence type="predicted"/>
<dbReference type="Gene3D" id="1.10.530.10">
    <property type="match status" value="1"/>
</dbReference>
<keyword evidence="1" id="KW-0175">Coiled coil</keyword>
<name>A0A3D8I9W3_9HELI</name>
<dbReference type="SUPFAM" id="SSF53955">
    <property type="entry name" value="Lysozyme-like"/>
    <property type="match status" value="1"/>
</dbReference>
<dbReference type="EMBL" id="NXLQ01000040">
    <property type="protein sequence ID" value="RDU61825.1"/>
    <property type="molecule type" value="Genomic_DNA"/>
</dbReference>
<evidence type="ECO:0000256" key="2">
    <source>
        <dbReference type="SAM" id="MobiDB-lite"/>
    </source>
</evidence>
<evidence type="ECO:0000256" key="1">
    <source>
        <dbReference type="SAM" id="Coils"/>
    </source>
</evidence>